<organism evidence="3 4">
    <name type="scientific">Roseinatronobacter monicus</name>
    <dbReference type="NCBI Taxonomy" id="393481"/>
    <lineage>
        <taxon>Bacteria</taxon>
        <taxon>Pseudomonadati</taxon>
        <taxon>Pseudomonadota</taxon>
        <taxon>Alphaproteobacteria</taxon>
        <taxon>Rhodobacterales</taxon>
        <taxon>Paracoccaceae</taxon>
        <taxon>Roseinatronobacter</taxon>
    </lineage>
</organism>
<feature type="region of interest" description="Disordered" evidence="1">
    <location>
        <begin position="82"/>
        <end position="127"/>
    </location>
</feature>
<feature type="signal peptide" evidence="2">
    <location>
        <begin position="1"/>
        <end position="20"/>
    </location>
</feature>
<gene>
    <name evidence="3" type="ORF">BD293_1712</name>
</gene>
<evidence type="ECO:0000256" key="2">
    <source>
        <dbReference type="SAM" id="SignalP"/>
    </source>
</evidence>
<dbReference type="EMBL" id="VFPT01000001">
    <property type="protein sequence ID" value="TQM93087.1"/>
    <property type="molecule type" value="Genomic_DNA"/>
</dbReference>
<accession>A0A543KDH6</accession>
<dbReference type="Proteomes" id="UP000320582">
    <property type="component" value="Unassembled WGS sequence"/>
</dbReference>
<feature type="compositionally biased region" description="Acidic residues" evidence="1">
    <location>
        <begin position="103"/>
        <end position="117"/>
    </location>
</feature>
<protein>
    <recommendedName>
        <fullName evidence="5">AAA+ family ATPase</fullName>
    </recommendedName>
</protein>
<keyword evidence="2" id="KW-0732">Signal</keyword>
<evidence type="ECO:0000313" key="4">
    <source>
        <dbReference type="Proteomes" id="UP000320582"/>
    </source>
</evidence>
<proteinExistence type="predicted"/>
<name>A0A543KDH6_9RHOB</name>
<dbReference type="AlphaFoldDB" id="A0A543KDH6"/>
<feature type="chain" id="PRO_5022064995" description="AAA+ family ATPase" evidence="2">
    <location>
        <begin position="21"/>
        <end position="127"/>
    </location>
</feature>
<reference evidence="3 4" key="1">
    <citation type="submission" date="2019-06" db="EMBL/GenBank/DDBJ databases">
        <title>Genomic Encyclopedia of Archaeal and Bacterial Type Strains, Phase II (KMG-II): from individual species to whole genera.</title>
        <authorList>
            <person name="Goeker M."/>
        </authorList>
    </citation>
    <scope>NUCLEOTIDE SEQUENCE [LARGE SCALE GENOMIC DNA]</scope>
    <source>
        <strain evidence="3 4">DSM 18423</strain>
    </source>
</reference>
<evidence type="ECO:0008006" key="5">
    <source>
        <dbReference type="Google" id="ProtNLM"/>
    </source>
</evidence>
<comment type="caution">
    <text evidence="3">The sequence shown here is derived from an EMBL/GenBank/DDBJ whole genome shotgun (WGS) entry which is preliminary data.</text>
</comment>
<keyword evidence="4" id="KW-1185">Reference proteome</keyword>
<evidence type="ECO:0000256" key="1">
    <source>
        <dbReference type="SAM" id="MobiDB-lite"/>
    </source>
</evidence>
<sequence length="127" mass="14509">MKTLVTSLALCALLVLPVQAEVEGAPPTVEESTPRMFDLFERMLRGFMTEVEPQMRELERGFTEMEPELQRFLQQLRDMTQFHPPEIQPNGDILIRRRQAEDVVPDSDESMPDEDASGDTSADPFEL</sequence>
<evidence type="ECO:0000313" key="3">
    <source>
        <dbReference type="EMBL" id="TQM93087.1"/>
    </source>
</evidence>